<evidence type="ECO:0000256" key="13">
    <source>
        <dbReference type="ARBA" id="ARBA00022838"/>
    </source>
</evidence>
<dbReference type="GO" id="GO:0000776">
    <property type="term" value="C:kinetochore"/>
    <property type="evidence" value="ECO:0007669"/>
    <property type="project" value="UniProtKB-KW"/>
</dbReference>
<comment type="catalytic activity">
    <reaction evidence="24">
        <text>L-seryl-[protein] + ATP = O-phospho-L-seryl-[protein] + ADP + H(+)</text>
        <dbReference type="Rhea" id="RHEA:17989"/>
        <dbReference type="Rhea" id="RHEA-COMP:9863"/>
        <dbReference type="Rhea" id="RHEA-COMP:11604"/>
        <dbReference type="ChEBI" id="CHEBI:15378"/>
        <dbReference type="ChEBI" id="CHEBI:29999"/>
        <dbReference type="ChEBI" id="CHEBI:30616"/>
        <dbReference type="ChEBI" id="CHEBI:83421"/>
        <dbReference type="ChEBI" id="CHEBI:456216"/>
        <dbReference type="EC" id="2.7.11.1"/>
    </reaction>
    <physiologicalReaction direction="left-to-right" evidence="24">
        <dbReference type="Rhea" id="RHEA:17990"/>
    </physiologicalReaction>
</comment>
<proteinExistence type="inferred from homology"/>
<dbReference type="Gene3D" id="1.10.510.10">
    <property type="entry name" value="Transferase(Phosphotransferase) domain 1"/>
    <property type="match status" value="1"/>
</dbReference>
<evidence type="ECO:0000256" key="17">
    <source>
        <dbReference type="ARBA" id="ARBA00023187"/>
    </source>
</evidence>
<feature type="compositionally biased region" description="Acidic residues" evidence="25">
    <location>
        <begin position="546"/>
        <end position="566"/>
    </location>
</feature>
<feature type="compositionally biased region" description="Pro residues" evidence="25">
    <location>
        <begin position="110"/>
        <end position="119"/>
    </location>
</feature>
<dbReference type="PROSITE" id="PS00108">
    <property type="entry name" value="PROTEIN_KINASE_ST"/>
    <property type="match status" value="1"/>
</dbReference>
<keyword evidence="14" id="KW-0067">ATP-binding</keyword>
<comment type="similarity">
    <text evidence="19">Belongs to the protein kinase superfamily. CMGC Ser/Thr protein kinase family.</text>
</comment>
<dbReference type="InParanoid" id="A0A7M7HES8"/>
<protein>
    <recommendedName>
        <fullName evidence="20">Serine/threonine-protein kinase PRP4 homolog</fullName>
        <ecNumber evidence="3">2.7.11.1</ecNumber>
    </recommendedName>
    <alternativeName>
        <fullName evidence="21">PRP4 pre-mRNA-processing factor 4 homolog</fullName>
    </alternativeName>
</protein>
<evidence type="ECO:0000256" key="25">
    <source>
        <dbReference type="SAM" id="MobiDB-lite"/>
    </source>
</evidence>
<evidence type="ECO:0000256" key="11">
    <source>
        <dbReference type="ARBA" id="ARBA00022741"/>
    </source>
</evidence>
<evidence type="ECO:0000256" key="5">
    <source>
        <dbReference type="ARBA" id="ARBA00022499"/>
    </source>
</evidence>
<feature type="compositionally biased region" description="Basic and acidic residues" evidence="25">
    <location>
        <begin position="600"/>
        <end position="612"/>
    </location>
</feature>
<feature type="compositionally biased region" description="Basic residues" evidence="25">
    <location>
        <begin position="32"/>
        <end position="76"/>
    </location>
</feature>
<comment type="catalytic activity">
    <reaction evidence="23">
        <text>L-threonyl-[protein] + ATP = O-phospho-L-threonyl-[protein] + ADP + H(+)</text>
        <dbReference type="Rhea" id="RHEA:46608"/>
        <dbReference type="Rhea" id="RHEA-COMP:11060"/>
        <dbReference type="Rhea" id="RHEA-COMP:11605"/>
        <dbReference type="ChEBI" id="CHEBI:15378"/>
        <dbReference type="ChEBI" id="CHEBI:30013"/>
        <dbReference type="ChEBI" id="CHEBI:30616"/>
        <dbReference type="ChEBI" id="CHEBI:61977"/>
        <dbReference type="ChEBI" id="CHEBI:456216"/>
        <dbReference type="EC" id="2.7.11.1"/>
    </reaction>
    <physiologicalReaction direction="left-to-right" evidence="23">
        <dbReference type="Rhea" id="RHEA:46609"/>
    </physiologicalReaction>
</comment>
<evidence type="ECO:0000256" key="6">
    <source>
        <dbReference type="ARBA" id="ARBA00022527"/>
    </source>
</evidence>
<comment type="subcellular location">
    <subcellularLocation>
        <location evidence="2">Chromosome</location>
        <location evidence="2">Centromere</location>
        <location evidence="2">Kinetochore</location>
    </subcellularLocation>
    <subcellularLocation>
        <location evidence="1">Nucleus</location>
    </subcellularLocation>
</comment>
<keyword evidence="7" id="KW-0597">Phosphoprotein</keyword>
<dbReference type="GO" id="GO:0004674">
    <property type="term" value="F:protein serine/threonine kinase activity"/>
    <property type="evidence" value="ECO:0000318"/>
    <property type="project" value="GO_Central"/>
</dbReference>
<reference evidence="27" key="2">
    <citation type="submission" date="2021-01" db="UniProtKB">
        <authorList>
            <consortium name="EnsemblMetazoa"/>
        </authorList>
    </citation>
    <scope>IDENTIFICATION</scope>
</reference>
<evidence type="ECO:0000256" key="3">
    <source>
        <dbReference type="ARBA" id="ARBA00012513"/>
    </source>
</evidence>
<dbReference type="EC" id="2.7.11.1" evidence="3"/>
<dbReference type="SMART" id="SM00220">
    <property type="entry name" value="S_TKc"/>
    <property type="match status" value="1"/>
</dbReference>
<dbReference type="RefSeq" id="XP_011660580.2">
    <property type="nucleotide sequence ID" value="XM_011662278.2"/>
</dbReference>
<feature type="compositionally biased region" description="Basic and acidic residues" evidence="25">
    <location>
        <begin position="120"/>
        <end position="134"/>
    </location>
</feature>
<feature type="compositionally biased region" description="Polar residues" evidence="25">
    <location>
        <begin position="1"/>
        <end position="12"/>
    </location>
</feature>
<dbReference type="InterPro" id="IPR011009">
    <property type="entry name" value="Kinase-like_dom_sf"/>
</dbReference>
<evidence type="ECO:0000256" key="21">
    <source>
        <dbReference type="ARBA" id="ARBA00031858"/>
    </source>
</evidence>
<dbReference type="InterPro" id="IPR008271">
    <property type="entry name" value="Ser/Thr_kinase_AS"/>
</dbReference>
<keyword evidence="4" id="KW-0158">Chromosome</keyword>
<dbReference type="GeneID" id="586937"/>
<feature type="compositionally biased region" description="Acidic residues" evidence="25">
    <location>
        <begin position="473"/>
        <end position="490"/>
    </location>
</feature>
<keyword evidence="17" id="KW-0508">mRNA splicing</keyword>
<evidence type="ECO:0000256" key="16">
    <source>
        <dbReference type="ARBA" id="ARBA00022990"/>
    </source>
</evidence>
<evidence type="ECO:0000256" key="8">
    <source>
        <dbReference type="ARBA" id="ARBA00022664"/>
    </source>
</evidence>
<accession>A0A7M7HES8</accession>
<feature type="compositionally biased region" description="Polar residues" evidence="25">
    <location>
        <begin position="233"/>
        <end position="256"/>
    </location>
</feature>
<dbReference type="PANTHER" id="PTHR24058">
    <property type="entry name" value="DUAL SPECIFICITY PROTEIN KINASE"/>
    <property type="match status" value="1"/>
</dbReference>
<keyword evidence="12" id="KW-0418">Kinase</keyword>
<organism evidence="27 28">
    <name type="scientific">Strongylocentrotus purpuratus</name>
    <name type="common">Purple sea urchin</name>
    <dbReference type="NCBI Taxonomy" id="7668"/>
    <lineage>
        <taxon>Eukaryota</taxon>
        <taxon>Metazoa</taxon>
        <taxon>Echinodermata</taxon>
        <taxon>Eleutherozoa</taxon>
        <taxon>Echinozoa</taxon>
        <taxon>Echinoidea</taxon>
        <taxon>Euechinoidea</taxon>
        <taxon>Echinacea</taxon>
        <taxon>Camarodonta</taxon>
        <taxon>Echinidea</taxon>
        <taxon>Strongylocentrotidae</taxon>
        <taxon>Strongylocentrotus</taxon>
    </lineage>
</organism>
<feature type="compositionally biased region" description="Low complexity" evidence="25">
    <location>
        <begin position="136"/>
        <end position="154"/>
    </location>
</feature>
<feature type="compositionally biased region" description="Low complexity" evidence="25">
    <location>
        <begin position="520"/>
        <end position="537"/>
    </location>
</feature>
<dbReference type="PANTHER" id="PTHR24058:SF103">
    <property type="entry name" value="SERINE_THREONINE-PROTEIN KINASE PRP4 HOMOLOG"/>
    <property type="match status" value="1"/>
</dbReference>
<evidence type="ECO:0000256" key="22">
    <source>
        <dbReference type="ARBA" id="ARBA00046964"/>
    </source>
</evidence>
<evidence type="ECO:0000313" key="27">
    <source>
        <dbReference type="EnsemblMetazoa" id="XP_011660580"/>
    </source>
</evidence>
<evidence type="ECO:0000256" key="10">
    <source>
        <dbReference type="ARBA" id="ARBA00022728"/>
    </source>
</evidence>
<dbReference type="AlphaFoldDB" id="A0A7M7HES8"/>
<evidence type="ECO:0000256" key="15">
    <source>
        <dbReference type="ARBA" id="ARBA00022843"/>
    </source>
</evidence>
<dbReference type="Pfam" id="PF00069">
    <property type="entry name" value="Pkinase"/>
    <property type="match status" value="1"/>
</dbReference>
<dbReference type="FunCoup" id="A0A7M7HES8">
    <property type="interactions" value="1506"/>
</dbReference>
<evidence type="ECO:0000256" key="20">
    <source>
        <dbReference type="ARBA" id="ARBA00023637"/>
    </source>
</evidence>
<dbReference type="OMA" id="MNRGDNA"/>
<feature type="compositionally biased region" description="Acidic residues" evidence="25">
    <location>
        <begin position="90"/>
        <end position="100"/>
    </location>
</feature>
<keyword evidence="13" id="KW-0995">Kinetochore</keyword>
<evidence type="ECO:0000256" key="9">
    <source>
        <dbReference type="ARBA" id="ARBA00022679"/>
    </source>
</evidence>
<evidence type="ECO:0000256" key="2">
    <source>
        <dbReference type="ARBA" id="ARBA00004629"/>
    </source>
</evidence>
<keyword evidence="28" id="KW-1185">Reference proteome</keyword>
<feature type="domain" description="Protein kinase" evidence="26">
    <location>
        <begin position="730"/>
        <end position="1046"/>
    </location>
</feature>
<dbReference type="KEGG" id="spu:586937"/>
<keyword evidence="18" id="KW-0539">Nucleus</keyword>
<dbReference type="CTD" id="19134"/>
<dbReference type="OrthoDB" id="3967at2759"/>
<evidence type="ECO:0000256" key="18">
    <source>
        <dbReference type="ARBA" id="ARBA00023242"/>
    </source>
</evidence>
<dbReference type="FunFam" id="1.10.510.10:FF:000078">
    <property type="entry name" value="Serine/threonine-protein kinase PRP4 homolog"/>
    <property type="match status" value="1"/>
</dbReference>
<dbReference type="GO" id="GO:0005681">
    <property type="term" value="C:spliceosomal complex"/>
    <property type="evidence" value="ECO:0007669"/>
    <property type="project" value="UniProtKB-KW"/>
</dbReference>
<dbReference type="GO" id="GO:0045292">
    <property type="term" value="P:mRNA cis splicing, via spliceosome"/>
    <property type="evidence" value="ECO:0007669"/>
    <property type="project" value="InterPro"/>
</dbReference>
<keyword evidence="15" id="KW-0832">Ubl conjugation</keyword>
<keyword evidence="11" id="KW-0547">Nucleotide-binding</keyword>
<feature type="region of interest" description="Disordered" evidence="25">
    <location>
        <begin position="1"/>
        <end position="669"/>
    </location>
</feature>
<feature type="compositionally biased region" description="Acidic residues" evidence="25">
    <location>
        <begin position="171"/>
        <end position="180"/>
    </location>
</feature>
<feature type="compositionally biased region" description="Basic and acidic residues" evidence="25">
    <location>
        <begin position="649"/>
        <end position="669"/>
    </location>
</feature>
<dbReference type="CDD" id="cd14135">
    <property type="entry name" value="STKc_PRP4"/>
    <property type="match status" value="1"/>
</dbReference>
<feature type="compositionally biased region" description="Basic and acidic residues" evidence="25">
    <location>
        <begin position="257"/>
        <end position="281"/>
    </location>
</feature>
<feature type="compositionally biased region" description="Acidic residues" evidence="25">
    <location>
        <begin position="588"/>
        <end position="599"/>
    </location>
</feature>
<comment type="subunit">
    <text evidence="22">Interacts with CLK1 C-terminus. Associates with the U5 snRNP and NCOR1 deacetylase complexes. Identified in the spliceosome C complex.</text>
</comment>
<keyword evidence="5" id="KW-1017">Isopeptide bond</keyword>
<dbReference type="Proteomes" id="UP000007110">
    <property type="component" value="Unassembled WGS sequence"/>
</dbReference>
<evidence type="ECO:0000256" key="23">
    <source>
        <dbReference type="ARBA" id="ARBA00048659"/>
    </source>
</evidence>
<feature type="compositionally biased region" description="Basic residues" evidence="25">
    <location>
        <begin position="429"/>
        <end position="452"/>
    </location>
</feature>
<evidence type="ECO:0000256" key="1">
    <source>
        <dbReference type="ARBA" id="ARBA00004123"/>
    </source>
</evidence>
<dbReference type="FunFam" id="3.30.200.20:FF:000123">
    <property type="entry name" value="serine/threonine-protein kinase PRP4 homolog"/>
    <property type="match status" value="1"/>
</dbReference>
<keyword evidence="9" id="KW-0808">Transferase</keyword>
<dbReference type="InterPro" id="IPR000719">
    <property type="entry name" value="Prot_kinase_dom"/>
</dbReference>
<keyword evidence="16" id="KW-0007">Acetylation</keyword>
<keyword evidence="6" id="KW-0723">Serine/threonine-protein kinase</keyword>
<evidence type="ECO:0000256" key="19">
    <source>
        <dbReference type="ARBA" id="ARBA00023596"/>
    </source>
</evidence>
<feature type="compositionally biased region" description="Basic and acidic residues" evidence="25">
    <location>
        <begin position="385"/>
        <end position="399"/>
    </location>
</feature>
<dbReference type="Gene3D" id="3.30.200.20">
    <property type="entry name" value="Phosphorylase Kinase, domain 1"/>
    <property type="match status" value="1"/>
</dbReference>
<evidence type="ECO:0000259" key="26">
    <source>
        <dbReference type="PROSITE" id="PS50011"/>
    </source>
</evidence>
<reference evidence="28" key="1">
    <citation type="submission" date="2015-02" db="EMBL/GenBank/DDBJ databases">
        <title>Genome sequencing for Strongylocentrotus purpuratus.</title>
        <authorList>
            <person name="Murali S."/>
            <person name="Liu Y."/>
            <person name="Vee V."/>
            <person name="English A."/>
            <person name="Wang M."/>
            <person name="Skinner E."/>
            <person name="Han Y."/>
            <person name="Muzny D.M."/>
            <person name="Worley K.C."/>
            <person name="Gibbs R.A."/>
        </authorList>
    </citation>
    <scope>NUCLEOTIDE SEQUENCE</scope>
</reference>
<dbReference type="PROSITE" id="PS50011">
    <property type="entry name" value="PROTEIN_KINASE_DOM"/>
    <property type="match status" value="1"/>
</dbReference>
<dbReference type="EnsemblMetazoa" id="XM_011662278">
    <property type="protein sequence ID" value="XP_011660580"/>
    <property type="gene ID" value="LOC586937"/>
</dbReference>
<dbReference type="GO" id="GO:0005524">
    <property type="term" value="F:ATP binding"/>
    <property type="evidence" value="ECO:0007669"/>
    <property type="project" value="UniProtKB-KW"/>
</dbReference>
<dbReference type="SUPFAM" id="SSF56112">
    <property type="entry name" value="Protein kinase-like (PK-like)"/>
    <property type="match status" value="1"/>
</dbReference>
<dbReference type="InterPro" id="IPR044092">
    <property type="entry name" value="STKc_PRP4"/>
</dbReference>
<evidence type="ECO:0000256" key="24">
    <source>
        <dbReference type="ARBA" id="ARBA00048977"/>
    </source>
</evidence>
<feature type="compositionally biased region" description="Basic and acidic residues" evidence="25">
    <location>
        <begin position="289"/>
        <end position="347"/>
    </location>
</feature>
<feature type="compositionally biased region" description="Pro residues" evidence="25">
    <location>
        <begin position="355"/>
        <end position="372"/>
    </location>
</feature>
<evidence type="ECO:0000313" key="28">
    <source>
        <dbReference type="Proteomes" id="UP000007110"/>
    </source>
</evidence>
<name>A0A7M7HES8_STRPU</name>
<keyword evidence="10" id="KW-0747">Spliceosome</keyword>
<evidence type="ECO:0000256" key="7">
    <source>
        <dbReference type="ARBA" id="ARBA00022553"/>
    </source>
</evidence>
<feature type="compositionally biased region" description="Basic and acidic residues" evidence="25">
    <location>
        <begin position="202"/>
        <end position="225"/>
    </location>
</feature>
<evidence type="ECO:0000256" key="12">
    <source>
        <dbReference type="ARBA" id="ARBA00022777"/>
    </source>
</evidence>
<feature type="compositionally biased region" description="Basic and acidic residues" evidence="25">
    <location>
        <begin position="619"/>
        <end position="632"/>
    </location>
</feature>
<keyword evidence="8" id="KW-0507">mRNA processing</keyword>
<sequence>MEDTDGMSSNSASEEENVKGGAPASKEDSGKQRSHSSSRHKKHKHKSKKSHHKHKHHKENKDGHRRHKHKHKKHKSKKDEEPPVATPAADESESDIELEDTIPLPKFEPKIPPPPPPPNSRRESGRKERGRGGDDTLAALEKQKELLQAQLLATAEDEHSGMNLIAQGYQSDEEEGEDDESALKQSLSKWIRPESSSSKPSSKSELKDSERSEKRKREREDETSQKKQHRSKSPATERSSGSSRVDNGDAKSSQSRTNRDSHIASDRKHSKDSDSRRDSRKSSPSATKSEQRESRDSREPRDSRKSSGRDGRASPKRELKSGEKSRRESSRDSKPIRSRSPKKERVFTEPARSRPSPPRRSPPPRRPPSPPARRPDQPLGRRGRSPIERRGRSPLERRIRSSRSPAVVDRFDRRRGASPPRRFGDMSRNRRRWSRSPDRRGRRGRWGRSRSKSPRDKFKGSLSEGLSLKQESSDDEIPDVDLDEEEDEEAVIERRRRERQQLMQKYKVAPAESATSSPAQGPSEPSSTPQSPQASEQGGSTAQSQDTDDEDDDEEEEEEDEEEDDSEKSSSSDSDDDSSEVESKASSDDDDDDEEDDEGDAARIEEEERLREEEEEAEQEKRREMERKRLKEAFPQSDSEDEESAANSKKGEGSLDKNLSDIVKPKSDKEQAMANNGLDMFSEVDMFKMSPSTREGIGQMGPENPSLTDNWDDEEGYYRVRIGESLDKRYAVYGYTGQGVFSNVVRARDTARGKLDVAIKIIRNNDLMQKTGMKELEYLKRLNDQDREDKFHCVRLFRSFSYRQHLCLVFEPLSMNLREVLKRYGKDVGLHIKAVRSYTQQLFLALKLLKRCNILHADIKPDNILVNESKSVLKLCDFGSASHVADNDITPYLVSRFYRAPEIIIGMNYDAAIDMWSTGCTIFELAAGKIMFPGKTNNHMLKLFMDLKGKMPHKIIRKGILRDKHFDPNCNFKYVEVDKVTEREKVTVMTVINPTKDLTTELLGYQRLPEDQQRKVLQLKDVLDRCLMLDPSKRISINEVLRHSFIQEKI</sequence>
<evidence type="ECO:0000256" key="4">
    <source>
        <dbReference type="ARBA" id="ARBA00022454"/>
    </source>
</evidence>
<evidence type="ECO:0000256" key="14">
    <source>
        <dbReference type="ARBA" id="ARBA00022840"/>
    </source>
</evidence>
<dbReference type="InterPro" id="IPR050494">
    <property type="entry name" value="Ser_Thr_dual-spec_kinase"/>
</dbReference>